<gene>
    <name evidence="1" type="ORF">CEXT_354551</name>
</gene>
<proteinExistence type="predicted"/>
<organism evidence="1 2">
    <name type="scientific">Caerostris extrusa</name>
    <name type="common">Bark spider</name>
    <name type="synonym">Caerostris bankana</name>
    <dbReference type="NCBI Taxonomy" id="172846"/>
    <lineage>
        <taxon>Eukaryota</taxon>
        <taxon>Metazoa</taxon>
        <taxon>Ecdysozoa</taxon>
        <taxon>Arthropoda</taxon>
        <taxon>Chelicerata</taxon>
        <taxon>Arachnida</taxon>
        <taxon>Araneae</taxon>
        <taxon>Araneomorphae</taxon>
        <taxon>Entelegynae</taxon>
        <taxon>Araneoidea</taxon>
        <taxon>Araneidae</taxon>
        <taxon>Caerostris</taxon>
    </lineage>
</organism>
<keyword evidence="2" id="KW-1185">Reference proteome</keyword>
<dbReference type="Proteomes" id="UP001054945">
    <property type="component" value="Unassembled WGS sequence"/>
</dbReference>
<dbReference type="AlphaFoldDB" id="A0AAV4R9Q5"/>
<name>A0AAV4R9Q5_CAEEX</name>
<dbReference type="EMBL" id="BPLR01007578">
    <property type="protein sequence ID" value="GIY18127.1"/>
    <property type="molecule type" value="Genomic_DNA"/>
</dbReference>
<accession>A0AAV4R9Q5</accession>
<sequence>MRYIAPFKEHDHGYFSRQDLHLQNHLYLSKRSCSTSHLHEIPNETECSNRSRLHIIMPTPVRHDHSNVHLKMLKRLLHRMNQRMQVESETRGENE</sequence>
<evidence type="ECO:0000313" key="1">
    <source>
        <dbReference type="EMBL" id="GIY18127.1"/>
    </source>
</evidence>
<protein>
    <submittedName>
        <fullName evidence="1">Uncharacterized protein</fullName>
    </submittedName>
</protein>
<reference evidence="1 2" key="1">
    <citation type="submission" date="2021-06" db="EMBL/GenBank/DDBJ databases">
        <title>Caerostris extrusa draft genome.</title>
        <authorList>
            <person name="Kono N."/>
            <person name="Arakawa K."/>
        </authorList>
    </citation>
    <scope>NUCLEOTIDE SEQUENCE [LARGE SCALE GENOMIC DNA]</scope>
</reference>
<comment type="caution">
    <text evidence="1">The sequence shown here is derived from an EMBL/GenBank/DDBJ whole genome shotgun (WGS) entry which is preliminary data.</text>
</comment>
<evidence type="ECO:0000313" key="2">
    <source>
        <dbReference type="Proteomes" id="UP001054945"/>
    </source>
</evidence>